<proteinExistence type="inferred from homology"/>
<gene>
    <name evidence="8" type="ORF">Q5H94_12295</name>
</gene>
<evidence type="ECO:0000256" key="2">
    <source>
        <dbReference type="ARBA" id="ARBA00011006"/>
    </source>
</evidence>
<keyword evidence="6 7" id="KW-0472">Membrane</keyword>
<evidence type="ECO:0000256" key="4">
    <source>
        <dbReference type="ARBA" id="ARBA00022692"/>
    </source>
</evidence>
<reference evidence="8" key="1">
    <citation type="submission" date="2023-07" db="EMBL/GenBank/DDBJ databases">
        <authorList>
            <person name="Kim M.K."/>
        </authorList>
    </citation>
    <scope>NUCLEOTIDE SEQUENCE</scope>
    <source>
        <strain evidence="8">CA1-15</strain>
    </source>
</reference>
<dbReference type="PANTHER" id="PTHR33884">
    <property type="entry name" value="UPF0410 PROTEIN YMGE"/>
    <property type="match status" value="1"/>
</dbReference>
<name>A0ABT8ZZU7_9SPHN</name>
<protein>
    <submittedName>
        <fullName evidence="8">GlsB/YeaQ/YmgE family stress response membrane protein</fullName>
    </submittedName>
</protein>
<keyword evidence="9" id="KW-1185">Reference proteome</keyword>
<comment type="caution">
    <text evidence="8">The sequence shown here is derived from an EMBL/GenBank/DDBJ whole genome shotgun (WGS) entry which is preliminary data.</text>
</comment>
<dbReference type="InterPro" id="IPR007341">
    <property type="entry name" value="Transgly_assoc"/>
</dbReference>
<dbReference type="Proteomes" id="UP001176468">
    <property type="component" value="Unassembled WGS sequence"/>
</dbReference>
<dbReference type="EMBL" id="JAUQSZ010000008">
    <property type="protein sequence ID" value="MDO7843106.1"/>
    <property type="molecule type" value="Genomic_DNA"/>
</dbReference>
<dbReference type="PANTHER" id="PTHR33884:SF3">
    <property type="entry name" value="UPF0410 PROTEIN YMGE"/>
    <property type="match status" value="1"/>
</dbReference>
<dbReference type="Pfam" id="PF04226">
    <property type="entry name" value="Transgly_assoc"/>
    <property type="match status" value="1"/>
</dbReference>
<accession>A0ABT8ZZU7</accession>
<evidence type="ECO:0000256" key="7">
    <source>
        <dbReference type="SAM" id="Phobius"/>
    </source>
</evidence>
<feature type="transmembrane region" description="Helical" evidence="7">
    <location>
        <begin position="63"/>
        <end position="80"/>
    </location>
</feature>
<evidence type="ECO:0000256" key="3">
    <source>
        <dbReference type="ARBA" id="ARBA00022475"/>
    </source>
</evidence>
<keyword evidence="4 7" id="KW-0812">Transmembrane</keyword>
<evidence type="ECO:0000256" key="6">
    <source>
        <dbReference type="ARBA" id="ARBA00023136"/>
    </source>
</evidence>
<evidence type="ECO:0000256" key="5">
    <source>
        <dbReference type="ARBA" id="ARBA00022989"/>
    </source>
</evidence>
<feature type="transmembrane region" description="Helical" evidence="7">
    <location>
        <begin position="30"/>
        <end position="57"/>
    </location>
</feature>
<keyword evidence="3" id="KW-1003">Cell membrane</keyword>
<keyword evidence="5 7" id="KW-1133">Transmembrane helix</keyword>
<evidence type="ECO:0000313" key="9">
    <source>
        <dbReference type="Proteomes" id="UP001176468"/>
    </source>
</evidence>
<feature type="transmembrane region" description="Helical" evidence="7">
    <location>
        <begin position="6"/>
        <end position="23"/>
    </location>
</feature>
<sequence length="86" mass="8894">MDRSIIGWLLIGLVAGVLAKILLPGRDPGGIVVTILVGMAGAFLAGLVAHALGWTLVGGWKNYAAATAGAVALLALYRVITNRRTR</sequence>
<evidence type="ECO:0000313" key="8">
    <source>
        <dbReference type="EMBL" id="MDO7843106.1"/>
    </source>
</evidence>
<dbReference type="RefSeq" id="WP_304561564.1">
    <property type="nucleotide sequence ID" value="NZ_JAUQSZ010000008.1"/>
</dbReference>
<evidence type="ECO:0000256" key="1">
    <source>
        <dbReference type="ARBA" id="ARBA00004651"/>
    </source>
</evidence>
<organism evidence="8 9">
    <name type="scientific">Sphingomonas immobilis</name>
    <dbReference type="NCBI Taxonomy" id="3063997"/>
    <lineage>
        <taxon>Bacteria</taxon>
        <taxon>Pseudomonadati</taxon>
        <taxon>Pseudomonadota</taxon>
        <taxon>Alphaproteobacteria</taxon>
        <taxon>Sphingomonadales</taxon>
        <taxon>Sphingomonadaceae</taxon>
        <taxon>Sphingomonas</taxon>
    </lineage>
</organism>
<comment type="similarity">
    <text evidence="2">Belongs to the UPF0410 family.</text>
</comment>
<comment type="subcellular location">
    <subcellularLocation>
        <location evidence="1">Cell membrane</location>
        <topology evidence="1">Multi-pass membrane protein</topology>
    </subcellularLocation>
</comment>